<dbReference type="Proteomes" id="UP000563426">
    <property type="component" value="Unassembled WGS sequence"/>
</dbReference>
<evidence type="ECO:0000313" key="3">
    <source>
        <dbReference type="EMBL" id="NOK36372.1"/>
    </source>
</evidence>
<reference evidence="3 4" key="1">
    <citation type="submission" date="2020-05" db="EMBL/GenBank/DDBJ databases">
        <authorList>
            <person name="Whitworth D."/>
        </authorList>
    </citation>
    <scope>NUCLEOTIDE SEQUENCE [LARGE SCALE GENOMIC DNA]</scope>
    <source>
        <strain evidence="3 4">AB043B</strain>
    </source>
</reference>
<evidence type="ECO:0000313" key="4">
    <source>
        <dbReference type="Proteomes" id="UP000563426"/>
    </source>
</evidence>
<dbReference type="OrthoDB" id="661223at2"/>
<comment type="caution">
    <text evidence="3">The sequence shown here is derived from an EMBL/GenBank/DDBJ whole genome shotgun (WGS) entry which is preliminary data.</text>
</comment>
<accession>A0A3A8IFW0</accession>
<feature type="compositionally biased region" description="Gly residues" evidence="1">
    <location>
        <begin position="48"/>
        <end position="63"/>
    </location>
</feature>
<dbReference type="InterPro" id="IPR045361">
    <property type="entry name" value="CIS_tube_prot_N"/>
</dbReference>
<dbReference type="AlphaFoldDB" id="A0A3A8IFW0"/>
<dbReference type="RefSeq" id="WP_120526609.1">
    <property type="nucleotide sequence ID" value="NZ_JABFJV010000158.1"/>
</dbReference>
<dbReference type="EMBL" id="JABFJV010000158">
    <property type="protein sequence ID" value="NOK36372.1"/>
    <property type="molecule type" value="Genomic_DNA"/>
</dbReference>
<feature type="region of interest" description="Disordered" evidence="1">
    <location>
        <begin position="41"/>
        <end position="71"/>
    </location>
</feature>
<name>A0A3A8IFW0_9BACT</name>
<organism evidence="3 4">
    <name type="scientific">Corallococcus exercitus</name>
    <dbReference type="NCBI Taxonomy" id="2316736"/>
    <lineage>
        <taxon>Bacteria</taxon>
        <taxon>Pseudomonadati</taxon>
        <taxon>Myxococcota</taxon>
        <taxon>Myxococcia</taxon>
        <taxon>Myxococcales</taxon>
        <taxon>Cystobacterineae</taxon>
        <taxon>Myxococcaceae</taxon>
        <taxon>Corallococcus</taxon>
    </lineage>
</organism>
<keyword evidence="4" id="KW-1185">Reference proteome</keyword>
<evidence type="ECO:0000256" key="1">
    <source>
        <dbReference type="SAM" id="MobiDB-lite"/>
    </source>
</evidence>
<evidence type="ECO:0000259" key="2">
    <source>
        <dbReference type="Pfam" id="PF19266"/>
    </source>
</evidence>
<protein>
    <recommendedName>
        <fullName evidence="2">Contractile injection system tube protein N-terminal domain-containing protein</fullName>
    </recommendedName>
</protein>
<dbReference type="Pfam" id="PF19266">
    <property type="entry name" value="CIS_tube"/>
    <property type="match status" value="1"/>
</dbReference>
<proteinExistence type="predicted"/>
<sequence>MSDPVSYLRGAFIAYEPGGYPNGDKRVIPFRFNPEILTRAFQVEQGKSGSGTEGAAKGSGKGEQGADAASGNVKQTLTVQVRFDFDDRLQGAESLPAELGILPEVSALEGLLFPAESPQDRSSDGKEPVKARKQRPTVLFVWGKKRVLPVRITGMNVNETRHNRDLNPIRAEVDVQLEVLTDADAKDNKAVQDALSFTASKRSEMARQFLDTTAAQGTNILPL</sequence>
<feature type="domain" description="Contractile injection system tube protein N-terminal" evidence="2">
    <location>
        <begin position="15"/>
        <end position="184"/>
    </location>
</feature>
<gene>
    <name evidence="3" type="ORF">HMI49_24505</name>
</gene>